<reference evidence="1" key="2">
    <citation type="submission" date="2025-09" db="UniProtKB">
        <authorList>
            <consortium name="Ensembl"/>
        </authorList>
    </citation>
    <scope>IDENTIFICATION</scope>
</reference>
<dbReference type="Pfam" id="PF15121">
    <property type="entry name" value="TMEM71"/>
    <property type="match status" value="1"/>
</dbReference>
<dbReference type="GeneTree" id="ENSGT00390000011144"/>
<organism evidence="1 2">
    <name type="scientific">Paramormyrops kingsleyae</name>
    <dbReference type="NCBI Taxonomy" id="1676925"/>
    <lineage>
        <taxon>Eukaryota</taxon>
        <taxon>Metazoa</taxon>
        <taxon>Chordata</taxon>
        <taxon>Craniata</taxon>
        <taxon>Vertebrata</taxon>
        <taxon>Euteleostomi</taxon>
        <taxon>Actinopterygii</taxon>
        <taxon>Neopterygii</taxon>
        <taxon>Teleostei</taxon>
        <taxon>Osteoglossocephala</taxon>
        <taxon>Osteoglossomorpha</taxon>
        <taxon>Osteoglossiformes</taxon>
        <taxon>Mormyridae</taxon>
        <taxon>Paramormyrops</taxon>
    </lineage>
</organism>
<dbReference type="AlphaFoldDB" id="A0A3B3RZW3"/>
<evidence type="ECO:0000313" key="2">
    <source>
        <dbReference type="Proteomes" id="UP000261540"/>
    </source>
</evidence>
<dbReference type="InterPro" id="IPR027975">
    <property type="entry name" value="TMEM71"/>
</dbReference>
<keyword evidence="2" id="KW-1185">Reference proteome</keyword>
<name>A0A3B3RZW3_9TELE</name>
<proteinExistence type="predicted"/>
<dbReference type="PANTHER" id="PTHR35255">
    <property type="entry name" value="TRANSMEMBRANE PROTEIN 71"/>
    <property type="match status" value="1"/>
</dbReference>
<dbReference type="STRING" id="1676925.ENSPKIP00000023440"/>
<evidence type="ECO:0000313" key="1">
    <source>
        <dbReference type="Ensembl" id="ENSPKIP00000023440.1"/>
    </source>
</evidence>
<reference evidence="1" key="1">
    <citation type="submission" date="2025-08" db="UniProtKB">
        <authorList>
            <consortium name="Ensembl"/>
        </authorList>
    </citation>
    <scope>IDENTIFICATION</scope>
</reference>
<protein>
    <submittedName>
        <fullName evidence="1">Transmembrane protein 71</fullName>
    </submittedName>
</protein>
<dbReference type="Ensembl" id="ENSPKIT00000004125.1">
    <property type="protein sequence ID" value="ENSPKIP00000023440.1"/>
    <property type="gene ID" value="ENSPKIG00000007061.1"/>
</dbReference>
<accession>A0A3B3RZW3</accession>
<sequence length="364" mass="40481">MGRGHSGSQSAFSWGLCCCGPALAYTPVLQGKIHTNFHKYSDQFLTLNISMPVLNVFKLGSVLGETTMTQTVYILVHIFVLMSNTTGSPIRRRESLADQSCHSFSLSLLSPDLTYECFSVNPLTGSPCSCRRSPRLLSNGYYVLTEDSYVFDDDGNVSLTPSKTNVSYKENLVRIFRRRRRSRRSLASLFGVTSSWLESSVFEAVYRPPLGESSWSEESTPGLTKDCDFIYDHSTPQKPGHASCLKEEGELSVLDTEACFSKEQFSQSLGGFLDVPPPSPFNTKSCCHHRPRPSDRAMVTAFFLIFLTVSLFTALFSRSLLAGVAVGSITFTLILTSFFLVKSTFRTTVNWARTKTEDISSRNE</sequence>
<dbReference type="PANTHER" id="PTHR35255:SF1">
    <property type="entry name" value="TRANSMEMBRANE PROTEIN 71"/>
    <property type="match status" value="1"/>
</dbReference>
<dbReference type="Proteomes" id="UP000261540">
    <property type="component" value="Unplaced"/>
</dbReference>